<keyword evidence="5" id="KW-0521">NADP</keyword>
<sequence>MTNAVTEAGPAPQSDQPPVHTRAVIIGTGFSGLGMAIALQKQGFSPQDFIILEKADDVGGTWRDNSYPGCACDIPSHLYSFSFEPKPDWRNPFSYQPEIWDYLKGVTEKYGLRRYIQFNSLVDRGYWDDEEYRWHVFTTDGREYVAQFLISGAGALHIPSFPDIDGRHEFTGPAFHSAEWDHSVDLTGKRVAIIGTGASAIQIVPEIVDQVAELQLYQRTPPWVVPRSNPEIPPALRQAMENIPGLRALARLGLYWAQEALAFGMTKRPNALRFIEAYAKYNIRRSVKDRELRRKLTPHYRIGCKRILNSTTYYRAVANPKTNLITDGITRITRNGIVTADGTERPVDVIVYATGFHVTDSYTYVQIKGRHGEDLVDRWNREGIAAHRGITVAEMPNLFFLLGPNTGLGHNSVVFMIESQIHYVADAIAKCDKRGAQALAPTRAAQDRFNDELQRKLASSVWNSGGCSSWYLDEHGKNTVLWGGYTWQYWRATRSVKTDEYQFWGSVTDRRRTGRLSRRRRNSYSDGRGLAIAPARRATRKHNLLCCAGLSDPRGSV</sequence>
<dbReference type="PANTHER" id="PTHR42877:SF4">
    <property type="entry name" value="FAD_NAD(P)-BINDING DOMAIN-CONTAINING PROTEIN-RELATED"/>
    <property type="match status" value="1"/>
</dbReference>
<keyword evidence="7 10" id="KW-0503">Monooxygenase</keyword>
<protein>
    <recommendedName>
        <fullName evidence="9">Baeyer-Villiger monooxygenase</fullName>
    </recommendedName>
</protein>
<organism evidence="10 11">
    <name type="scientific">Mycobacterium kansasii</name>
    <dbReference type="NCBI Taxonomy" id="1768"/>
    <lineage>
        <taxon>Bacteria</taxon>
        <taxon>Bacillati</taxon>
        <taxon>Actinomycetota</taxon>
        <taxon>Actinomycetes</taxon>
        <taxon>Mycobacteriales</taxon>
        <taxon>Mycobacteriaceae</taxon>
        <taxon>Mycobacterium</taxon>
    </lineage>
</organism>
<keyword evidence="11" id="KW-1185">Reference proteome</keyword>
<accession>A0A7G1IHY2</accession>
<dbReference type="InterPro" id="IPR051209">
    <property type="entry name" value="FAD-bind_Monooxygenase_sf"/>
</dbReference>
<proteinExistence type="inferred from homology"/>
<evidence type="ECO:0000256" key="7">
    <source>
        <dbReference type="ARBA" id="ARBA00023033"/>
    </source>
</evidence>
<dbReference type="AlphaFoldDB" id="A0A7G1IHY2"/>
<evidence type="ECO:0000256" key="6">
    <source>
        <dbReference type="ARBA" id="ARBA00023002"/>
    </source>
</evidence>
<dbReference type="InterPro" id="IPR020946">
    <property type="entry name" value="Flavin_mOase-like"/>
</dbReference>
<dbReference type="Proteomes" id="UP000516380">
    <property type="component" value="Chromosome"/>
</dbReference>
<comment type="cofactor">
    <cofactor evidence="1">
        <name>FAD</name>
        <dbReference type="ChEBI" id="CHEBI:57692"/>
    </cofactor>
</comment>
<dbReference type="Gene3D" id="3.50.50.60">
    <property type="entry name" value="FAD/NAD(P)-binding domain"/>
    <property type="match status" value="3"/>
</dbReference>
<comment type="function">
    <text evidence="8">Catalyzes a Baeyer-Villiger oxidation reaction, i.e. the insertion of an oxygen atom into a carbon-carbon bond adjacent to a carbonyl, which converts ketones to esters or lactones using NADPH and/or NADH as an electron donor. Thus, can convert bicyclo[3.2.0]hept-2-en-6-one into the oxidative lactone products 2-oxabicyclo[3.3.0]oct-6-en-3-one and 3-oxabicyclo[3.3.0]oct-6-en-2-one. Is also able to catalyze the sulfoxidation of methyl phenyl sulfide (thioanisole).</text>
</comment>
<evidence type="ECO:0000256" key="9">
    <source>
        <dbReference type="ARBA" id="ARBA00074115"/>
    </source>
</evidence>
<dbReference type="GO" id="GO:0050661">
    <property type="term" value="F:NADP binding"/>
    <property type="evidence" value="ECO:0007669"/>
    <property type="project" value="InterPro"/>
</dbReference>
<dbReference type="PANTHER" id="PTHR42877">
    <property type="entry name" value="L-ORNITHINE N(5)-MONOOXYGENASE-RELATED"/>
    <property type="match status" value="1"/>
</dbReference>
<dbReference type="InterPro" id="IPR036188">
    <property type="entry name" value="FAD/NAD-bd_sf"/>
</dbReference>
<gene>
    <name evidence="10" type="ORF">NIIDMKKI_52600</name>
</gene>
<keyword evidence="4" id="KW-0274">FAD</keyword>
<evidence type="ECO:0000256" key="5">
    <source>
        <dbReference type="ARBA" id="ARBA00022857"/>
    </source>
</evidence>
<dbReference type="GO" id="GO:0050660">
    <property type="term" value="F:flavin adenine dinucleotide binding"/>
    <property type="evidence" value="ECO:0007669"/>
    <property type="project" value="InterPro"/>
</dbReference>
<comment type="similarity">
    <text evidence="2">Belongs to the FAD-binding monooxygenase family.</text>
</comment>
<dbReference type="FunFam" id="3.50.50.60:FF:000214">
    <property type="entry name" value="PROBABLE MONOOXYGENASE"/>
    <property type="match status" value="1"/>
</dbReference>
<keyword evidence="3" id="KW-0285">Flavoprotein</keyword>
<dbReference type="Pfam" id="PF00743">
    <property type="entry name" value="FMO-like"/>
    <property type="match status" value="1"/>
</dbReference>
<evidence type="ECO:0000313" key="11">
    <source>
        <dbReference type="Proteomes" id="UP000516380"/>
    </source>
</evidence>
<reference evidence="10 11" key="1">
    <citation type="submission" date="2020-07" db="EMBL/GenBank/DDBJ databases">
        <title>Mycobacterium kansasii (former subtype) with zoonotic potential isolated from diseased indoor pet cat, Japan.</title>
        <authorList>
            <person name="Fukano H."/>
            <person name="Terazono T."/>
            <person name="Hoshino Y."/>
        </authorList>
    </citation>
    <scope>NUCLEOTIDE SEQUENCE [LARGE SCALE GENOMIC DNA]</scope>
    <source>
        <strain evidence="10 11">Kuro-I</strain>
    </source>
</reference>
<evidence type="ECO:0000313" key="10">
    <source>
        <dbReference type="EMBL" id="BCI90054.1"/>
    </source>
</evidence>
<keyword evidence="6" id="KW-0560">Oxidoreductase</keyword>
<evidence type="ECO:0000256" key="1">
    <source>
        <dbReference type="ARBA" id="ARBA00001974"/>
    </source>
</evidence>
<evidence type="ECO:0000256" key="4">
    <source>
        <dbReference type="ARBA" id="ARBA00022827"/>
    </source>
</evidence>
<name>A0A7G1IHY2_MYCKA</name>
<evidence type="ECO:0000256" key="3">
    <source>
        <dbReference type="ARBA" id="ARBA00022630"/>
    </source>
</evidence>
<evidence type="ECO:0000256" key="8">
    <source>
        <dbReference type="ARBA" id="ARBA00057341"/>
    </source>
</evidence>
<dbReference type="EMBL" id="AP023343">
    <property type="protein sequence ID" value="BCI90054.1"/>
    <property type="molecule type" value="Genomic_DNA"/>
</dbReference>
<evidence type="ECO:0000256" key="2">
    <source>
        <dbReference type="ARBA" id="ARBA00010139"/>
    </source>
</evidence>
<dbReference type="SUPFAM" id="SSF51905">
    <property type="entry name" value="FAD/NAD(P)-binding domain"/>
    <property type="match status" value="1"/>
</dbReference>
<dbReference type="GO" id="GO:0004499">
    <property type="term" value="F:N,N-dimethylaniline monooxygenase activity"/>
    <property type="evidence" value="ECO:0007669"/>
    <property type="project" value="InterPro"/>
</dbReference>
<dbReference type="FunFam" id="3.50.50.60:FF:000266">
    <property type="entry name" value="Baeyer-Villiger monooxygenase"/>
    <property type="match status" value="1"/>
</dbReference>